<dbReference type="InterPro" id="IPR036388">
    <property type="entry name" value="WH-like_DNA-bd_sf"/>
</dbReference>
<comment type="caution">
    <text evidence="6">The sequence shown here is derived from an EMBL/GenBank/DDBJ whole genome shotgun (WGS) entry which is preliminary data.</text>
</comment>
<name>A0A1X1EM56_PANCY</name>
<dbReference type="SUPFAM" id="SSF46785">
    <property type="entry name" value="Winged helix' DNA-binding domain"/>
    <property type="match status" value="1"/>
</dbReference>
<keyword evidence="7" id="KW-1185">Reference proteome</keyword>
<evidence type="ECO:0000313" key="7">
    <source>
        <dbReference type="Proteomes" id="UP000193749"/>
    </source>
</evidence>
<keyword evidence="4" id="KW-0804">Transcription</keyword>
<dbReference type="GO" id="GO:0043565">
    <property type="term" value="F:sequence-specific DNA binding"/>
    <property type="evidence" value="ECO:0007669"/>
    <property type="project" value="TreeGrafter"/>
</dbReference>
<keyword evidence="2" id="KW-0805">Transcription regulation</keyword>
<dbReference type="Gene3D" id="1.10.10.10">
    <property type="entry name" value="Winged helix-like DNA-binding domain superfamily/Winged helix DNA-binding domain"/>
    <property type="match status" value="1"/>
</dbReference>
<sequence length="302" mass="33483">MQNRAEMIRIFVAAADAHSFREAASRLGISPQKVTRAIQELEYILGEPLFHRSTRQLHLTTFGTEICQEATKALSEFERVFTRRNAGAVNEVAGRVVITAPLAIGRLYLTRFLDELMTTHPHLTLSLHLEDELTDAIAAQIDMGIRVGTVRHQNFIAKVVCPVPLVTVCTPALASRYPGLLSVSDLARCPLSVLMDRKSGKPWPWVFQQGDIFVPSAPVFISDDPETELEMVLAGKVFAQMPRYLAAAHLLSGKLVEVLSQAAPTPMELVIYRTQSGPVPPRTRIVYDHLIACFSDATLFPR</sequence>
<evidence type="ECO:0000256" key="2">
    <source>
        <dbReference type="ARBA" id="ARBA00023015"/>
    </source>
</evidence>
<dbReference type="Pfam" id="PF03466">
    <property type="entry name" value="LysR_substrate"/>
    <property type="match status" value="1"/>
</dbReference>
<keyword evidence="3" id="KW-0238">DNA-binding</keyword>
<dbReference type="RefSeq" id="WP_084879711.1">
    <property type="nucleotide sequence ID" value="NZ_JAGGMY010000002.1"/>
</dbReference>
<evidence type="ECO:0000256" key="1">
    <source>
        <dbReference type="ARBA" id="ARBA00009437"/>
    </source>
</evidence>
<dbReference type="InterPro" id="IPR000847">
    <property type="entry name" value="LysR_HTH_N"/>
</dbReference>
<dbReference type="SUPFAM" id="SSF53850">
    <property type="entry name" value="Periplasmic binding protein-like II"/>
    <property type="match status" value="1"/>
</dbReference>
<dbReference type="PANTHER" id="PTHR30537:SF72">
    <property type="entry name" value="LYSR FAMILY TRANSCRIPTIONAL REGULATOR"/>
    <property type="match status" value="1"/>
</dbReference>
<organism evidence="6 7">
    <name type="scientific">Pantoea cypripedii</name>
    <name type="common">Pectobacterium cypripedii</name>
    <name type="synonym">Erwinia cypripedii</name>
    <dbReference type="NCBI Taxonomy" id="55209"/>
    <lineage>
        <taxon>Bacteria</taxon>
        <taxon>Pseudomonadati</taxon>
        <taxon>Pseudomonadota</taxon>
        <taxon>Gammaproteobacteria</taxon>
        <taxon>Enterobacterales</taxon>
        <taxon>Erwiniaceae</taxon>
        <taxon>Pantoea</taxon>
    </lineage>
</organism>
<dbReference type="InterPro" id="IPR036390">
    <property type="entry name" value="WH_DNA-bd_sf"/>
</dbReference>
<dbReference type="AlphaFoldDB" id="A0A1X1EM56"/>
<evidence type="ECO:0000259" key="5">
    <source>
        <dbReference type="PROSITE" id="PS50931"/>
    </source>
</evidence>
<reference evidence="6 7" key="1">
    <citation type="journal article" date="2017" name="Antonie Van Leeuwenhoek">
        <title>Phylogenomic resolution of the bacterial genus Pantoea and its relationship with Erwinia and Tatumella.</title>
        <authorList>
            <person name="Palmer M."/>
            <person name="Steenkamp E.T."/>
            <person name="Coetzee M.P."/>
            <person name="Chan W.Y."/>
            <person name="van Zyl E."/>
            <person name="De Maayer P."/>
            <person name="Coutinho T.A."/>
            <person name="Blom J."/>
            <person name="Smits T.H."/>
            <person name="Duffy B."/>
            <person name="Venter S.N."/>
        </authorList>
    </citation>
    <scope>NUCLEOTIDE SEQUENCE [LARGE SCALE GENOMIC DNA]</scope>
    <source>
        <strain evidence="6 7">LMG 2657</strain>
    </source>
</reference>
<evidence type="ECO:0000256" key="3">
    <source>
        <dbReference type="ARBA" id="ARBA00023125"/>
    </source>
</evidence>
<dbReference type="EMBL" id="MLJI01000002">
    <property type="protein sequence ID" value="ORM89991.1"/>
    <property type="molecule type" value="Genomic_DNA"/>
</dbReference>
<evidence type="ECO:0000313" key="6">
    <source>
        <dbReference type="EMBL" id="ORM89991.1"/>
    </source>
</evidence>
<dbReference type="PROSITE" id="PS50931">
    <property type="entry name" value="HTH_LYSR"/>
    <property type="match status" value="1"/>
</dbReference>
<protein>
    <submittedName>
        <fullName evidence="6">LysR family transcriptional regulator</fullName>
    </submittedName>
</protein>
<gene>
    <name evidence="6" type="ORF">HA50_25775</name>
</gene>
<dbReference type="InterPro" id="IPR058163">
    <property type="entry name" value="LysR-type_TF_proteobact-type"/>
</dbReference>
<dbReference type="Gene3D" id="3.40.190.290">
    <property type="match status" value="1"/>
</dbReference>
<comment type="similarity">
    <text evidence="1">Belongs to the LysR transcriptional regulatory family.</text>
</comment>
<dbReference type="GO" id="GO:0006351">
    <property type="term" value="P:DNA-templated transcription"/>
    <property type="evidence" value="ECO:0007669"/>
    <property type="project" value="TreeGrafter"/>
</dbReference>
<proteinExistence type="inferred from homology"/>
<dbReference type="GO" id="GO:0003700">
    <property type="term" value="F:DNA-binding transcription factor activity"/>
    <property type="evidence" value="ECO:0007669"/>
    <property type="project" value="InterPro"/>
</dbReference>
<feature type="domain" description="HTH lysR-type" evidence="5">
    <location>
        <begin position="1"/>
        <end position="60"/>
    </location>
</feature>
<dbReference type="Proteomes" id="UP000193749">
    <property type="component" value="Unassembled WGS sequence"/>
</dbReference>
<dbReference type="Pfam" id="PF00126">
    <property type="entry name" value="HTH_1"/>
    <property type="match status" value="1"/>
</dbReference>
<dbReference type="STRING" id="55209.HA50_25775"/>
<dbReference type="PANTHER" id="PTHR30537">
    <property type="entry name" value="HTH-TYPE TRANSCRIPTIONAL REGULATOR"/>
    <property type="match status" value="1"/>
</dbReference>
<evidence type="ECO:0000256" key="4">
    <source>
        <dbReference type="ARBA" id="ARBA00023163"/>
    </source>
</evidence>
<dbReference type="InterPro" id="IPR005119">
    <property type="entry name" value="LysR_subst-bd"/>
</dbReference>
<dbReference type="CDD" id="cd08422">
    <property type="entry name" value="PBP2_CrgA_like"/>
    <property type="match status" value="1"/>
</dbReference>
<accession>A0A1X1EM56</accession>
<dbReference type="OrthoDB" id="8885940at2"/>